<feature type="transmembrane region" description="Helical" evidence="10">
    <location>
        <begin position="353"/>
        <end position="373"/>
    </location>
</feature>
<evidence type="ECO:0000259" key="12">
    <source>
        <dbReference type="Pfam" id="PF01694"/>
    </source>
</evidence>
<comment type="caution">
    <text evidence="13">The sequence shown here is derived from an EMBL/GenBank/DDBJ whole genome shotgun (WGS) entry which is preliminary data.</text>
</comment>
<keyword evidence="8 10" id="KW-1133">Transmembrane helix</keyword>
<evidence type="ECO:0000256" key="6">
    <source>
        <dbReference type="ARBA" id="ARBA00022801"/>
    </source>
</evidence>
<evidence type="ECO:0000256" key="11">
    <source>
        <dbReference type="SAM" id="MobiDB-lite"/>
    </source>
</evidence>
<feature type="transmembrane region" description="Helical" evidence="10">
    <location>
        <begin position="408"/>
        <end position="425"/>
    </location>
</feature>
<dbReference type="Pfam" id="PF01694">
    <property type="entry name" value="Rhomboid"/>
    <property type="match status" value="1"/>
</dbReference>
<evidence type="ECO:0000256" key="8">
    <source>
        <dbReference type="ARBA" id="ARBA00022989"/>
    </source>
</evidence>
<feature type="transmembrane region" description="Helical" evidence="10">
    <location>
        <begin position="293"/>
        <end position="313"/>
    </location>
</feature>
<proteinExistence type="inferred from homology"/>
<keyword evidence="9 10" id="KW-0472">Membrane</keyword>
<comment type="catalytic activity">
    <reaction evidence="1 10">
        <text>Cleaves type-1 transmembrane domains using a catalytic dyad composed of serine and histidine that are contributed by different transmembrane domains.</text>
        <dbReference type="EC" id="3.4.21.105"/>
    </reaction>
</comment>
<evidence type="ECO:0000256" key="9">
    <source>
        <dbReference type="ARBA" id="ARBA00023136"/>
    </source>
</evidence>
<dbReference type="InterPro" id="IPR035952">
    <property type="entry name" value="Rhomboid-like_sf"/>
</dbReference>
<accession>A0A1Y1VDW2</accession>
<feature type="transmembrane region" description="Helical" evidence="10">
    <location>
        <begin position="319"/>
        <end position="341"/>
    </location>
</feature>
<feature type="transmembrane region" description="Helical" evidence="10">
    <location>
        <begin position="259"/>
        <end position="281"/>
    </location>
</feature>
<evidence type="ECO:0000313" key="14">
    <source>
        <dbReference type="Proteomes" id="UP000193719"/>
    </source>
</evidence>
<gene>
    <name evidence="13" type="ORF">BCR36DRAFT_324037</name>
</gene>
<reference evidence="13 14" key="1">
    <citation type="submission" date="2016-08" db="EMBL/GenBank/DDBJ databases">
        <title>Genomes of anaerobic fungi encode conserved fungal cellulosomes for biomass hydrolysis.</title>
        <authorList>
            <consortium name="DOE Joint Genome Institute"/>
            <person name="Haitjema C.H."/>
            <person name="Gilmore S.P."/>
            <person name="Henske J.K."/>
            <person name="Solomon K.V."/>
            <person name="De Groot R."/>
            <person name="Kuo A."/>
            <person name="Mondo S.J."/>
            <person name="Salamov A.A."/>
            <person name="Labutti K."/>
            <person name="Zhao Z."/>
            <person name="Chiniquy J."/>
            <person name="Barry K."/>
            <person name="Brewer H.M."/>
            <person name="Purvine S.O."/>
            <person name="Wright A.T."/>
            <person name="Boxma B."/>
            <person name="Van Alen T."/>
            <person name="Hackstein J.H."/>
            <person name="Baker S.E."/>
            <person name="Grigoriev I.V."/>
            <person name="O'Malley M.A."/>
        </authorList>
    </citation>
    <scope>NUCLEOTIDE SEQUENCE [LARGE SCALE GENOMIC DNA]</scope>
    <source>
        <strain evidence="14">finn</strain>
    </source>
</reference>
<evidence type="ECO:0000256" key="7">
    <source>
        <dbReference type="ARBA" id="ARBA00022825"/>
    </source>
</evidence>
<dbReference type="EC" id="3.4.21.105" evidence="10"/>
<dbReference type="EMBL" id="MCFH01000014">
    <property type="protein sequence ID" value="ORX52964.1"/>
    <property type="molecule type" value="Genomic_DNA"/>
</dbReference>
<feature type="transmembrane region" description="Helical" evidence="10">
    <location>
        <begin position="144"/>
        <end position="165"/>
    </location>
</feature>
<dbReference type="InterPro" id="IPR002610">
    <property type="entry name" value="Peptidase_S54_rhomboid-like"/>
</dbReference>
<feature type="transmembrane region" description="Helical" evidence="10">
    <location>
        <begin position="379"/>
        <end position="399"/>
    </location>
</feature>
<keyword evidence="6 10" id="KW-0378">Hydrolase</keyword>
<evidence type="ECO:0000256" key="4">
    <source>
        <dbReference type="ARBA" id="ARBA00022670"/>
    </source>
</evidence>
<dbReference type="Gene3D" id="1.20.1540.10">
    <property type="entry name" value="Rhomboid-like"/>
    <property type="match status" value="1"/>
</dbReference>
<reference evidence="13 14" key="2">
    <citation type="submission" date="2016-08" db="EMBL/GenBank/DDBJ databases">
        <title>Pervasive Adenine N6-methylation of Active Genes in Fungi.</title>
        <authorList>
            <consortium name="DOE Joint Genome Institute"/>
            <person name="Mondo S.J."/>
            <person name="Dannebaum R.O."/>
            <person name="Kuo R.C."/>
            <person name="Labutti K."/>
            <person name="Haridas S."/>
            <person name="Kuo A."/>
            <person name="Salamov A."/>
            <person name="Ahrendt S.R."/>
            <person name="Lipzen A."/>
            <person name="Sullivan W."/>
            <person name="Andreopoulos W.B."/>
            <person name="Clum A."/>
            <person name="Lindquist E."/>
            <person name="Daum C."/>
            <person name="Ramamoorthy G.K."/>
            <person name="Gryganskyi A."/>
            <person name="Culley D."/>
            <person name="Magnuson J.K."/>
            <person name="James T.Y."/>
            <person name="O'Malley M.A."/>
            <person name="Stajich J.E."/>
            <person name="Spatafora J.W."/>
            <person name="Visel A."/>
            <person name="Grigoriev I.V."/>
        </authorList>
    </citation>
    <scope>NUCLEOTIDE SEQUENCE [LARGE SCALE GENOMIC DNA]</scope>
    <source>
        <strain evidence="14">finn</strain>
    </source>
</reference>
<dbReference type="InterPro" id="IPR022764">
    <property type="entry name" value="Peptidase_S54_rhomboid_dom"/>
</dbReference>
<organism evidence="13 14">
    <name type="scientific">Piromyces finnis</name>
    <dbReference type="NCBI Taxonomy" id="1754191"/>
    <lineage>
        <taxon>Eukaryota</taxon>
        <taxon>Fungi</taxon>
        <taxon>Fungi incertae sedis</taxon>
        <taxon>Chytridiomycota</taxon>
        <taxon>Chytridiomycota incertae sedis</taxon>
        <taxon>Neocallimastigomycetes</taxon>
        <taxon>Neocallimastigales</taxon>
        <taxon>Neocallimastigaceae</taxon>
        <taxon>Piromyces</taxon>
    </lineage>
</organism>
<evidence type="ECO:0000256" key="3">
    <source>
        <dbReference type="ARBA" id="ARBA00009045"/>
    </source>
</evidence>
<evidence type="ECO:0000256" key="2">
    <source>
        <dbReference type="ARBA" id="ARBA00004141"/>
    </source>
</evidence>
<keyword evidence="5 10" id="KW-0812">Transmembrane</keyword>
<evidence type="ECO:0000256" key="5">
    <source>
        <dbReference type="ARBA" id="ARBA00022692"/>
    </source>
</evidence>
<dbReference type="GO" id="GO:0016020">
    <property type="term" value="C:membrane"/>
    <property type="evidence" value="ECO:0007669"/>
    <property type="project" value="UniProtKB-SubCell"/>
</dbReference>
<protein>
    <recommendedName>
        <fullName evidence="10">Rhomboid-type serine protease</fullName>
        <ecNumber evidence="10">3.4.21.105</ecNumber>
    </recommendedName>
</protein>
<comment type="function">
    <text evidence="10">Serine protease involved in intramembrane proteolysis.</text>
</comment>
<comment type="similarity">
    <text evidence="3 10">Belongs to the peptidase S54 family.</text>
</comment>
<evidence type="ECO:0000256" key="10">
    <source>
        <dbReference type="RuleBase" id="RU362115"/>
    </source>
</evidence>
<evidence type="ECO:0000313" key="13">
    <source>
        <dbReference type="EMBL" id="ORX52964.1"/>
    </source>
</evidence>
<dbReference type="SUPFAM" id="SSF144091">
    <property type="entry name" value="Rhomboid-like"/>
    <property type="match status" value="1"/>
</dbReference>
<sequence length="456" mass="52559">MSNLKRSNTLQTIKRAGTGAWKWINAEDAQINQNNPQGVSYFQRSNTMKKLNSSNSIRYRQRPNYGYNQLHDQSYDNVYNENSYTVNMNQVDSNASIRRPEPAREKKEKETDPNNRKRKEKIPSALYDPEVRKQLEQMKQHKPYFMYIITVIQIFMMVMSIYKYYTATGQFLAPINENIMIGPDSGPLIQYGARFLPCMKPTNTTFMECPKSIRGTATAQSISERIGQRVEEPLNGKKYCSLKDVCAFGMKEDEVPNQWFRFIVPIFLHAGIFHLVFNLTFQIRTGIQMEKDFGTWRIMVIYMASGIFGFVFGANYSGISSSVGCSGSLYGLLACLLLDLIQSWRLIVEPWKELFNMLIIIVFSLGIGLVPFIDNFAHVGGFITGILTGLIFMPSIIFSKRDLKIKRILMIASVFISIFMFIWAFKQFYGSNSDCKWCHYVNCLPIKEGWCKNYET</sequence>
<comment type="subcellular location">
    <subcellularLocation>
        <location evidence="2 10">Membrane</location>
        <topology evidence="2 10">Multi-pass membrane protein</topology>
    </subcellularLocation>
</comment>
<name>A0A1Y1VDW2_9FUNG</name>
<feature type="region of interest" description="Disordered" evidence="11">
    <location>
        <begin position="89"/>
        <end position="122"/>
    </location>
</feature>
<evidence type="ECO:0000256" key="1">
    <source>
        <dbReference type="ARBA" id="ARBA00000156"/>
    </source>
</evidence>
<dbReference type="STRING" id="1754191.A0A1Y1VDW2"/>
<dbReference type="GO" id="GO:0004252">
    <property type="term" value="F:serine-type endopeptidase activity"/>
    <property type="evidence" value="ECO:0007669"/>
    <property type="project" value="InterPro"/>
</dbReference>
<feature type="compositionally biased region" description="Basic and acidic residues" evidence="11">
    <location>
        <begin position="98"/>
        <end position="115"/>
    </location>
</feature>
<dbReference type="OrthoDB" id="418595at2759"/>
<dbReference type="PANTHER" id="PTHR22936">
    <property type="entry name" value="RHOMBOID-RELATED"/>
    <property type="match status" value="1"/>
</dbReference>
<feature type="domain" description="Peptidase S54 rhomboid" evidence="12">
    <location>
        <begin position="257"/>
        <end position="393"/>
    </location>
</feature>
<dbReference type="Proteomes" id="UP000193719">
    <property type="component" value="Unassembled WGS sequence"/>
</dbReference>
<dbReference type="PANTHER" id="PTHR22936:SF69">
    <property type="entry name" value="RHOMBOID-LIKE PROTEIN"/>
    <property type="match status" value="1"/>
</dbReference>
<keyword evidence="7 10" id="KW-0720">Serine protease</keyword>
<dbReference type="AlphaFoldDB" id="A0A1Y1VDW2"/>
<keyword evidence="14" id="KW-1185">Reference proteome</keyword>
<keyword evidence="4 10" id="KW-0645">Protease</keyword>
<dbReference type="GO" id="GO:0006508">
    <property type="term" value="P:proteolysis"/>
    <property type="evidence" value="ECO:0007669"/>
    <property type="project" value="UniProtKB-KW"/>
</dbReference>